<evidence type="ECO:0000256" key="6">
    <source>
        <dbReference type="SAM" id="Phobius"/>
    </source>
</evidence>
<organism evidence="7 8">
    <name type="scientific">Marinospirillum insulare</name>
    <dbReference type="NCBI Taxonomy" id="217169"/>
    <lineage>
        <taxon>Bacteria</taxon>
        <taxon>Pseudomonadati</taxon>
        <taxon>Pseudomonadota</taxon>
        <taxon>Gammaproteobacteria</taxon>
        <taxon>Oceanospirillales</taxon>
        <taxon>Oceanospirillaceae</taxon>
        <taxon>Marinospirillum</taxon>
    </lineage>
</organism>
<dbReference type="EMBL" id="BSOR01000021">
    <property type="protein sequence ID" value="GLR63926.1"/>
    <property type="molecule type" value="Genomic_DNA"/>
</dbReference>
<keyword evidence="8" id="KW-1185">Reference proteome</keyword>
<protein>
    <submittedName>
        <fullName evidence="7">Flagellar biosynthesis protein FlgM</fullName>
    </submittedName>
</protein>
<accession>A0ABQ5ZWT2</accession>
<dbReference type="Pfam" id="PF01810">
    <property type="entry name" value="LysE"/>
    <property type="match status" value="1"/>
</dbReference>
<feature type="transmembrane region" description="Helical" evidence="6">
    <location>
        <begin position="40"/>
        <end position="65"/>
    </location>
</feature>
<dbReference type="Proteomes" id="UP001156682">
    <property type="component" value="Unassembled WGS sequence"/>
</dbReference>
<evidence type="ECO:0000256" key="1">
    <source>
        <dbReference type="ARBA" id="ARBA00004651"/>
    </source>
</evidence>
<evidence type="ECO:0000313" key="7">
    <source>
        <dbReference type="EMBL" id="GLR63926.1"/>
    </source>
</evidence>
<dbReference type="PANTHER" id="PTHR30086:SF20">
    <property type="entry name" value="ARGININE EXPORTER PROTEIN ARGO-RELATED"/>
    <property type="match status" value="1"/>
</dbReference>
<dbReference type="RefSeq" id="WP_027851940.1">
    <property type="nucleotide sequence ID" value="NZ_BSOR01000021.1"/>
</dbReference>
<evidence type="ECO:0000256" key="4">
    <source>
        <dbReference type="ARBA" id="ARBA00022989"/>
    </source>
</evidence>
<name>A0ABQ5ZWT2_9GAMM</name>
<sequence>MSTELYIFFFITTIMLVLVPGPSAIRVATQGASSNAKMAFFSVLGVASADALFFALSATGIASLIVASNLIFSVIKWLGVLYLFYLGLSAIFSKTATIKVKAQSTKTTATRAFSQGLIVHLANPKALMYFAALLPQFIDPNKPLALQLLIMGFTCILADLLVYSMFGYAGGQLARRQLKTWAVSMINKVAGVALITTGIRMVGLESLGSKY</sequence>
<evidence type="ECO:0000313" key="8">
    <source>
        <dbReference type="Proteomes" id="UP001156682"/>
    </source>
</evidence>
<evidence type="ECO:0000256" key="2">
    <source>
        <dbReference type="ARBA" id="ARBA00022475"/>
    </source>
</evidence>
<evidence type="ECO:0000256" key="3">
    <source>
        <dbReference type="ARBA" id="ARBA00022692"/>
    </source>
</evidence>
<feature type="transmembrane region" description="Helical" evidence="6">
    <location>
        <begin position="71"/>
        <end position="92"/>
    </location>
</feature>
<feature type="transmembrane region" description="Helical" evidence="6">
    <location>
        <begin position="112"/>
        <end position="132"/>
    </location>
</feature>
<keyword evidence="4 6" id="KW-1133">Transmembrane helix</keyword>
<dbReference type="PIRSF" id="PIRSF006324">
    <property type="entry name" value="LeuE"/>
    <property type="match status" value="1"/>
</dbReference>
<evidence type="ECO:0000256" key="5">
    <source>
        <dbReference type="ARBA" id="ARBA00023136"/>
    </source>
</evidence>
<keyword evidence="3 6" id="KW-0812">Transmembrane</keyword>
<feature type="transmembrane region" description="Helical" evidence="6">
    <location>
        <begin position="181"/>
        <end position="202"/>
    </location>
</feature>
<gene>
    <name evidence="7" type="primary">rhtB_2</name>
    <name evidence="7" type="ORF">GCM10007878_13640</name>
</gene>
<keyword evidence="7" id="KW-0969">Cilium</keyword>
<keyword evidence="5 6" id="KW-0472">Membrane</keyword>
<dbReference type="PANTHER" id="PTHR30086">
    <property type="entry name" value="ARGININE EXPORTER PROTEIN ARGO"/>
    <property type="match status" value="1"/>
</dbReference>
<keyword evidence="7" id="KW-0282">Flagellum</keyword>
<proteinExistence type="predicted"/>
<feature type="transmembrane region" description="Helical" evidence="6">
    <location>
        <begin position="6"/>
        <end position="28"/>
    </location>
</feature>
<comment type="caution">
    <text evidence="7">The sequence shown here is derived from an EMBL/GenBank/DDBJ whole genome shotgun (WGS) entry which is preliminary data.</text>
</comment>
<dbReference type="InterPro" id="IPR001123">
    <property type="entry name" value="LeuE-type"/>
</dbReference>
<keyword evidence="7" id="KW-0966">Cell projection</keyword>
<comment type="subcellular location">
    <subcellularLocation>
        <location evidence="1">Cell membrane</location>
        <topology evidence="1">Multi-pass membrane protein</topology>
    </subcellularLocation>
</comment>
<feature type="transmembrane region" description="Helical" evidence="6">
    <location>
        <begin position="144"/>
        <end position="169"/>
    </location>
</feature>
<reference evidence="8" key="1">
    <citation type="journal article" date="2019" name="Int. J. Syst. Evol. Microbiol.">
        <title>The Global Catalogue of Microorganisms (GCM) 10K type strain sequencing project: providing services to taxonomists for standard genome sequencing and annotation.</title>
        <authorList>
            <consortium name="The Broad Institute Genomics Platform"/>
            <consortium name="The Broad Institute Genome Sequencing Center for Infectious Disease"/>
            <person name="Wu L."/>
            <person name="Ma J."/>
        </authorList>
    </citation>
    <scope>NUCLEOTIDE SEQUENCE [LARGE SCALE GENOMIC DNA]</scope>
    <source>
        <strain evidence="8">NBRC 100033</strain>
    </source>
</reference>
<keyword evidence="2" id="KW-1003">Cell membrane</keyword>